<keyword evidence="2" id="KW-1185">Reference proteome</keyword>
<dbReference type="EMBL" id="ML976110">
    <property type="protein sequence ID" value="KAF1938264.1"/>
    <property type="molecule type" value="Genomic_DNA"/>
</dbReference>
<proteinExistence type="predicted"/>
<evidence type="ECO:0000313" key="2">
    <source>
        <dbReference type="Proteomes" id="UP000800038"/>
    </source>
</evidence>
<reference evidence="1" key="1">
    <citation type="journal article" date="2020" name="Stud. Mycol.">
        <title>101 Dothideomycetes genomes: a test case for predicting lifestyles and emergence of pathogens.</title>
        <authorList>
            <person name="Haridas S."/>
            <person name="Albert R."/>
            <person name="Binder M."/>
            <person name="Bloem J."/>
            <person name="Labutti K."/>
            <person name="Salamov A."/>
            <person name="Andreopoulos B."/>
            <person name="Baker S."/>
            <person name="Barry K."/>
            <person name="Bills G."/>
            <person name="Bluhm B."/>
            <person name="Cannon C."/>
            <person name="Castanera R."/>
            <person name="Culley D."/>
            <person name="Daum C."/>
            <person name="Ezra D."/>
            <person name="Gonzalez J."/>
            <person name="Henrissat B."/>
            <person name="Kuo A."/>
            <person name="Liang C."/>
            <person name="Lipzen A."/>
            <person name="Lutzoni F."/>
            <person name="Magnuson J."/>
            <person name="Mondo S."/>
            <person name="Nolan M."/>
            <person name="Ohm R."/>
            <person name="Pangilinan J."/>
            <person name="Park H.-J."/>
            <person name="Ramirez L."/>
            <person name="Alfaro M."/>
            <person name="Sun H."/>
            <person name="Tritt A."/>
            <person name="Yoshinaga Y."/>
            <person name="Zwiers L.-H."/>
            <person name="Turgeon B."/>
            <person name="Goodwin S."/>
            <person name="Spatafora J."/>
            <person name="Crous P."/>
            <person name="Grigoriev I."/>
        </authorList>
    </citation>
    <scope>NUCLEOTIDE SEQUENCE</scope>
    <source>
        <strain evidence="1">CBS 161.51</strain>
    </source>
</reference>
<dbReference type="AlphaFoldDB" id="A0A6A5SF39"/>
<gene>
    <name evidence="1" type="ORF">EJ02DRAFT_514653</name>
</gene>
<name>A0A6A5SF39_9PLEO</name>
<evidence type="ECO:0000313" key="1">
    <source>
        <dbReference type="EMBL" id="KAF1938264.1"/>
    </source>
</evidence>
<accession>A0A6A5SF39</accession>
<dbReference type="Proteomes" id="UP000800038">
    <property type="component" value="Unassembled WGS sequence"/>
</dbReference>
<organism evidence="1 2">
    <name type="scientific">Clathrospora elynae</name>
    <dbReference type="NCBI Taxonomy" id="706981"/>
    <lineage>
        <taxon>Eukaryota</taxon>
        <taxon>Fungi</taxon>
        <taxon>Dikarya</taxon>
        <taxon>Ascomycota</taxon>
        <taxon>Pezizomycotina</taxon>
        <taxon>Dothideomycetes</taxon>
        <taxon>Pleosporomycetidae</taxon>
        <taxon>Pleosporales</taxon>
        <taxon>Diademaceae</taxon>
        <taxon>Clathrospora</taxon>
    </lineage>
</organism>
<sequence>MALDEVSVATAALVIAIVALLIACGQLIGQLFGTADGHRRCQSSVIGDWSRLASLRFRWSSFRLEVRVTTPHFEICQLDKARRLSLWPHARPMPSSAPIDKTQRVAITGSADSRRRTLSRVRRSRYLVAEDDQDEDLVSWSSLLAGLHDRQELQFIKDIGHRQTVDAGAGYPGVDVDIDAFKTMDQRHALVCIKPKTRSWDLMPPDVVRPMASTNLGTLITIAHRMGMVWQDFIPREGKLLAEGVNQSLSATLMRGLGLVVEYYVEPQYLVEKGVFRSLYVPSIDADKMACGIIPGNDKFGTWDLYLRTGMMDSDPGLISIALKDLQLDDKNVIGAFKSIAFNDLQLDIEKAISDFKKITQNSSTEDDWPAFSDILGLWSDWVPLNGSLINSVLSPIGHRVHTMSEAYEARVVWRWLLQEQENQGNISSLRRRVLRLYDSWEADEPRRFYFNPGVNDAPYNSHNAFFKSIYDVTTSYFEKIIQKTREDFYLQLVASHVHANAKCFTDATSGYKTHFGKRPEYELEINGRIKAVNSRMEGRVGYKLPATPFTMCAFIYADNIPNVVSCMRQRGQQENFVEDAWWMLMLRGQCFEMGLTRVVQKSCVPSSYYNSPTRVYIL</sequence>
<dbReference type="OrthoDB" id="5227693at2759"/>
<protein>
    <submittedName>
        <fullName evidence="1">Uncharacterized protein</fullName>
    </submittedName>
</protein>